<accession>A0A378TKT4</accession>
<feature type="domain" description="Xaa-Pro dipeptidyl-peptidase C-terminal" evidence="4">
    <location>
        <begin position="583"/>
        <end position="793"/>
    </location>
</feature>
<evidence type="ECO:0000256" key="2">
    <source>
        <dbReference type="SAM" id="MobiDB-lite"/>
    </source>
</evidence>
<dbReference type="Gene3D" id="3.40.50.1820">
    <property type="entry name" value="alpha/beta hydrolase"/>
    <property type="match status" value="1"/>
</dbReference>
<feature type="region of interest" description="Disordered" evidence="2">
    <location>
        <begin position="29"/>
        <end position="163"/>
    </location>
</feature>
<dbReference type="EMBL" id="UGQT01000001">
    <property type="protein sequence ID" value="STZ61349.1"/>
    <property type="molecule type" value="Genomic_DNA"/>
</dbReference>
<dbReference type="RefSeq" id="WP_115280304.1">
    <property type="nucleotide sequence ID" value="NZ_AP022600.1"/>
</dbReference>
<dbReference type="OrthoDB" id="9804819at2"/>
<reference evidence="5 6" key="1">
    <citation type="submission" date="2018-06" db="EMBL/GenBank/DDBJ databases">
        <authorList>
            <consortium name="Pathogen Informatics"/>
            <person name="Doyle S."/>
        </authorList>
    </citation>
    <scope>NUCLEOTIDE SEQUENCE [LARGE SCALE GENOMIC DNA]</scope>
    <source>
        <strain evidence="5 6">NCTC10821</strain>
    </source>
</reference>
<name>A0A378TKT4_9MYCO</name>
<dbReference type="Proteomes" id="UP000254978">
    <property type="component" value="Unassembled WGS sequence"/>
</dbReference>
<dbReference type="InterPro" id="IPR029058">
    <property type="entry name" value="AB_hydrolase_fold"/>
</dbReference>
<protein>
    <submittedName>
        <fullName evidence="5">X-Pro dipeptidyl-peptidase (S15 family)</fullName>
    </submittedName>
</protein>
<evidence type="ECO:0000259" key="4">
    <source>
        <dbReference type="SMART" id="SM00939"/>
    </source>
</evidence>
<feature type="compositionally biased region" description="Acidic residues" evidence="2">
    <location>
        <begin position="97"/>
        <end position="130"/>
    </location>
</feature>
<proteinExistence type="predicted"/>
<evidence type="ECO:0000256" key="3">
    <source>
        <dbReference type="SAM" id="SignalP"/>
    </source>
</evidence>
<keyword evidence="6" id="KW-1185">Reference proteome</keyword>
<evidence type="ECO:0000313" key="6">
    <source>
        <dbReference type="Proteomes" id="UP000254978"/>
    </source>
</evidence>
<organism evidence="5 6">
    <name type="scientific">Mycolicibacterium tokaiense</name>
    <dbReference type="NCBI Taxonomy" id="39695"/>
    <lineage>
        <taxon>Bacteria</taxon>
        <taxon>Bacillati</taxon>
        <taxon>Actinomycetota</taxon>
        <taxon>Actinomycetes</taxon>
        <taxon>Mycobacteriales</taxon>
        <taxon>Mycobacteriaceae</taxon>
        <taxon>Mycolicibacterium</taxon>
    </lineage>
</organism>
<evidence type="ECO:0000256" key="1">
    <source>
        <dbReference type="ARBA" id="ARBA00022801"/>
    </source>
</evidence>
<dbReference type="InterPro" id="IPR013736">
    <property type="entry name" value="Xaa-Pro_dipept_C"/>
</dbReference>
<dbReference type="Pfam" id="PF02129">
    <property type="entry name" value="Peptidase_S15"/>
    <property type="match status" value="1"/>
</dbReference>
<feature type="compositionally biased region" description="Low complexity" evidence="2">
    <location>
        <begin position="83"/>
        <end position="94"/>
    </location>
</feature>
<feature type="compositionally biased region" description="Basic and acidic residues" evidence="2">
    <location>
        <begin position="50"/>
        <end position="73"/>
    </location>
</feature>
<dbReference type="SUPFAM" id="SSF53474">
    <property type="entry name" value="alpha/beta-Hydrolases"/>
    <property type="match status" value="1"/>
</dbReference>
<gene>
    <name evidence="5" type="ORF">NCTC10821_04901</name>
</gene>
<dbReference type="AlphaFoldDB" id="A0A378TKT4"/>
<evidence type="ECO:0000313" key="5">
    <source>
        <dbReference type="EMBL" id="STZ61349.1"/>
    </source>
</evidence>
<dbReference type="InterPro" id="IPR000383">
    <property type="entry name" value="Xaa-Pro-like_dom"/>
</dbReference>
<dbReference type="SMART" id="SM00939">
    <property type="entry name" value="PepX_C"/>
    <property type="match status" value="1"/>
</dbReference>
<feature type="compositionally biased region" description="Low complexity" evidence="2">
    <location>
        <begin position="131"/>
        <end position="143"/>
    </location>
</feature>
<dbReference type="GO" id="GO:0008239">
    <property type="term" value="F:dipeptidyl-peptidase activity"/>
    <property type="evidence" value="ECO:0007669"/>
    <property type="project" value="InterPro"/>
</dbReference>
<keyword evidence="3" id="KW-0732">Signal</keyword>
<feature type="signal peptide" evidence="3">
    <location>
        <begin position="1"/>
        <end position="32"/>
    </location>
</feature>
<feature type="compositionally biased region" description="Polar residues" evidence="2">
    <location>
        <begin position="33"/>
        <end position="49"/>
    </location>
</feature>
<feature type="chain" id="PRO_5016755038" evidence="3">
    <location>
        <begin position="33"/>
        <end position="820"/>
    </location>
</feature>
<sequence length="820" mass="85191">MGAAKYVGRVGGLAVALGVGAAIMVGAGAASADTETGSPGTSASESHSTPAERDSDAKQDNKVDSKPAERTEGDDADTESEDTPAAAPRSSSVSSRDDDDSDEPTESAPEDEATATSEEDEDTAKDDETPEAVGAQSVSAADDSSARDEPEQSAADAADDLDPVVPYAPDVALEDGVLTGTNTAPAPRPVTYTVVRGPSGGGKVSLDSSDGDFTFLPYLSPSRPAGQERFSVLVGEQTRFTQAIEKIPVVGTLAPRIIVVLQQVPIVKDVLSPLIGRAQVYRVVVDVAPYVGDDAAPIAFTTKITSFDGIPISVNFFPAGGLEFGEDAPTILNGPSLATAGYTNLQQASTVAGLVPGVSQMRAAGYNVITWDPRGEFASGGLMHLDSELFEARDVSAIIDWASTQAGVRNEATGDPLVGMVGGSYGGGIQLTSAGTDDRIDAIAPGIAWNSLNTALYPDNTFKTAWASLLALSLVVTGARPDPQIYAGILTGLLTGFLTPGQQRFLARNSPDTVVGNITAPTLFLQGTVDGLFVLQQALDNAAQLGDDVPVRMIWYCGGHGYCLNLDEQQSADQYGYLTSQTLAWMDTYVMNKGQDDPTPGPTFMWVDQNGDWFAADDLPLPDSGFFGSRVIEASGDGGLLPVVPLLGGSGPQNQAPFPLSLPSAAESRYALEVEIASQGTAQSPVHVVGAPTLTMTYSGLGTSRAVYAQLVDDKTGLVVGNLVTPIPVTLDGRQRTVEIAMENIAYTMADPQDRLRLQIVDSAVAYEDFTSFGLVNISDVAISLPTAAQAVPTTLPYVPIPPSSAGSGIEAMLTGASAR</sequence>
<keyword evidence="1" id="KW-0378">Hydrolase</keyword>